<dbReference type="Pfam" id="PF02321">
    <property type="entry name" value="OEP"/>
    <property type="match status" value="2"/>
</dbReference>
<dbReference type="RefSeq" id="WP_123637250.1">
    <property type="nucleotide sequence ID" value="NZ_RJUK01000001.1"/>
</dbReference>
<dbReference type="GO" id="GO:0009279">
    <property type="term" value="C:cell outer membrane"/>
    <property type="evidence" value="ECO:0007669"/>
    <property type="project" value="UniProtKB-SubCell"/>
</dbReference>
<dbReference type="PANTHER" id="PTHR30203">
    <property type="entry name" value="OUTER MEMBRANE CATION EFFLUX PROTEIN"/>
    <property type="match status" value="1"/>
</dbReference>
<evidence type="ECO:0000256" key="2">
    <source>
        <dbReference type="RuleBase" id="RU362097"/>
    </source>
</evidence>
<keyword evidence="5" id="KW-1185">Reference proteome</keyword>
<dbReference type="EMBL" id="RJUK01000001">
    <property type="protein sequence ID" value="ROQ19997.1"/>
    <property type="molecule type" value="Genomic_DNA"/>
</dbReference>
<protein>
    <submittedName>
        <fullName evidence="4">NodT family efflux transporter outer membrane factor (OMF) lipoprotein</fullName>
    </submittedName>
</protein>
<keyword evidence="2" id="KW-1134">Transmembrane beta strand</keyword>
<feature type="region of interest" description="Disordered" evidence="3">
    <location>
        <begin position="104"/>
        <end position="126"/>
    </location>
</feature>
<accession>A0A3N1NYD4</accession>
<keyword evidence="2 4" id="KW-0449">Lipoprotein</keyword>
<dbReference type="Gene3D" id="1.20.1600.10">
    <property type="entry name" value="Outer membrane efflux proteins (OEP)"/>
    <property type="match status" value="1"/>
</dbReference>
<dbReference type="NCBIfam" id="TIGR01845">
    <property type="entry name" value="outer_NodT"/>
    <property type="match status" value="1"/>
</dbReference>
<keyword evidence="2" id="KW-0812">Transmembrane</keyword>
<dbReference type="PROSITE" id="PS51257">
    <property type="entry name" value="PROKAR_LIPOPROTEIN"/>
    <property type="match status" value="1"/>
</dbReference>
<keyword evidence="2" id="KW-0732">Signal</keyword>
<keyword evidence="2" id="KW-0564">Palmitate</keyword>
<dbReference type="PANTHER" id="PTHR30203:SF33">
    <property type="entry name" value="BLR4455 PROTEIN"/>
    <property type="match status" value="1"/>
</dbReference>
<evidence type="ECO:0000313" key="5">
    <source>
        <dbReference type="Proteomes" id="UP000273643"/>
    </source>
</evidence>
<evidence type="ECO:0000256" key="3">
    <source>
        <dbReference type="SAM" id="MobiDB-lite"/>
    </source>
</evidence>
<dbReference type="Proteomes" id="UP000273643">
    <property type="component" value="Unassembled WGS sequence"/>
</dbReference>
<dbReference type="InterPro" id="IPR010131">
    <property type="entry name" value="MdtP/NodT-like"/>
</dbReference>
<dbReference type="GO" id="GO:0015562">
    <property type="term" value="F:efflux transmembrane transporter activity"/>
    <property type="evidence" value="ECO:0007669"/>
    <property type="project" value="InterPro"/>
</dbReference>
<comment type="subcellular location">
    <subcellularLocation>
        <location evidence="2">Cell outer membrane</location>
        <topology evidence="2">Lipid-anchor</topology>
    </subcellularLocation>
</comment>
<proteinExistence type="inferred from homology"/>
<dbReference type="AlphaFoldDB" id="A0A3N1NYD4"/>
<evidence type="ECO:0000313" key="4">
    <source>
        <dbReference type="EMBL" id="ROQ19997.1"/>
    </source>
</evidence>
<dbReference type="Gene3D" id="2.20.200.10">
    <property type="entry name" value="Outer membrane efflux proteins (OEP)"/>
    <property type="match status" value="1"/>
</dbReference>
<gene>
    <name evidence="4" type="ORF">EDC38_0588</name>
</gene>
<dbReference type="InterPro" id="IPR003423">
    <property type="entry name" value="OMP_efflux"/>
</dbReference>
<dbReference type="OrthoDB" id="9770517at2"/>
<organism evidence="4 5">
    <name type="scientific">Marinimicrobium koreense</name>
    <dbReference type="NCBI Taxonomy" id="306545"/>
    <lineage>
        <taxon>Bacteria</taxon>
        <taxon>Pseudomonadati</taxon>
        <taxon>Pseudomonadota</taxon>
        <taxon>Gammaproteobacteria</taxon>
        <taxon>Cellvibrionales</taxon>
        <taxon>Cellvibrionaceae</taxon>
        <taxon>Marinimicrobium</taxon>
    </lineage>
</organism>
<feature type="signal peptide" evidence="2">
    <location>
        <begin position="1"/>
        <end position="19"/>
    </location>
</feature>
<feature type="chain" id="PRO_5017846276" evidence="2">
    <location>
        <begin position="20"/>
        <end position="459"/>
    </location>
</feature>
<name>A0A3N1NYD4_9GAMM</name>
<keyword evidence="2" id="KW-0472">Membrane</keyword>
<comment type="caution">
    <text evidence="4">The sequence shown here is derived from an EMBL/GenBank/DDBJ whole genome shotgun (WGS) entry which is preliminary data.</text>
</comment>
<feature type="compositionally biased region" description="Basic and acidic residues" evidence="3">
    <location>
        <begin position="112"/>
        <end position="122"/>
    </location>
</feature>
<evidence type="ECO:0000256" key="1">
    <source>
        <dbReference type="ARBA" id="ARBA00007613"/>
    </source>
</evidence>
<sequence>MKCNVFAACCSLSVLVGCANIDPVPRPEIDPDLTWNSVLATSGAREDSSSSASWWQAFGAEPLDALMQQALQNSPDLMAAEQRLRQADWQMRATGASVYPGLNAGAGTSVRSDQDVEGDSRSSESTSANLGLSYELDLWGRVAAERASARAGFRASEQDYRAAYLSLTGAIANTWFEYQALHARIQIAQDNMALSEQVMTVVEVRYRNGVASAADVARQRTSLLSQRAQLPPLQFQAQQTRRALAVLLGAMPQTLSVEPQALSDIRLPDLKAQPPAEAIFARPDVARAEAQLQAADADVVVARRAFLPSLSLSAGFSLSTAELFSLSDARESDNAGLSLSQLIFDGGRTRAQSRRTEARRQELLAQYRNTLLVALQETDDALGRVTLEAGQETSDQAILVEAERALRLTEVRYREGSDDLLTLIDAQRNLFQARERIVERRLSRLSATVALYQALGGVQ</sequence>
<dbReference type="SUPFAM" id="SSF56954">
    <property type="entry name" value="Outer membrane efflux proteins (OEP)"/>
    <property type="match status" value="1"/>
</dbReference>
<comment type="similarity">
    <text evidence="1 2">Belongs to the outer membrane factor (OMF) (TC 1.B.17) family.</text>
</comment>
<reference evidence="4 5" key="1">
    <citation type="submission" date="2018-11" db="EMBL/GenBank/DDBJ databases">
        <title>Genomic Encyclopedia of Type Strains, Phase IV (KMG-IV): sequencing the most valuable type-strain genomes for metagenomic binning, comparative biology and taxonomic classification.</title>
        <authorList>
            <person name="Goeker M."/>
        </authorList>
    </citation>
    <scope>NUCLEOTIDE SEQUENCE [LARGE SCALE GENOMIC DNA]</scope>
    <source>
        <strain evidence="4 5">DSM 16974</strain>
    </source>
</reference>